<dbReference type="SUPFAM" id="SSF47473">
    <property type="entry name" value="EF-hand"/>
    <property type="match status" value="1"/>
</dbReference>
<evidence type="ECO:0000259" key="2">
    <source>
        <dbReference type="PROSITE" id="PS51886"/>
    </source>
</evidence>
<protein>
    <recommendedName>
        <fullName evidence="2">TLDc domain-containing protein</fullName>
    </recommendedName>
</protein>
<dbReference type="AlphaFoldDB" id="A0A843VHY0"/>
<dbReference type="Proteomes" id="UP000652761">
    <property type="component" value="Unassembled WGS sequence"/>
</dbReference>
<name>A0A843VHY0_COLES</name>
<dbReference type="InterPro" id="IPR011992">
    <property type="entry name" value="EF-hand-dom_pair"/>
</dbReference>
<dbReference type="PANTHER" id="PTHR23354">
    <property type="entry name" value="NUCLEOLAR PROTEIN 7/ESTROGEN RECEPTOR COACTIVATOR-RELATED"/>
    <property type="match status" value="1"/>
</dbReference>
<dbReference type="InterPro" id="IPR018247">
    <property type="entry name" value="EF_Hand_1_Ca_BS"/>
</dbReference>
<dbReference type="EMBL" id="NMUH01001803">
    <property type="protein sequence ID" value="MQL95545.1"/>
    <property type="molecule type" value="Genomic_DNA"/>
</dbReference>
<dbReference type="Pfam" id="PF07534">
    <property type="entry name" value="TLD"/>
    <property type="match status" value="1"/>
</dbReference>
<comment type="caution">
    <text evidence="3">The sequence shown here is derived from an EMBL/GenBank/DDBJ whole genome shotgun (WGS) entry which is preliminary data.</text>
</comment>
<gene>
    <name evidence="3" type="ORF">Taro_028209</name>
</gene>
<dbReference type="PROSITE" id="PS51886">
    <property type="entry name" value="TLDC"/>
    <property type="match status" value="1"/>
</dbReference>
<dbReference type="PANTHER" id="PTHR23354:SF95">
    <property type="entry name" value="CALCIUM-BINDING EF-HAND FAMILY PROTEIN-RELATED"/>
    <property type="match status" value="1"/>
</dbReference>
<evidence type="ECO:0000313" key="4">
    <source>
        <dbReference type="Proteomes" id="UP000652761"/>
    </source>
</evidence>
<dbReference type="Gene3D" id="1.10.238.10">
    <property type="entry name" value="EF-hand"/>
    <property type="match status" value="1"/>
</dbReference>
<dbReference type="InterPro" id="IPR006571">
    <property type="entry name" value="TLDc_dom"/>
</dbReference>
<dbReference type="SMART" id="SM00584">
    <property type="entry name" value="TLDc"/>
    <property type="match status" value="1"/>
</dbReference>
<feature type="domain" description="TLDc" evidence="2">
    <location>
        <begin position="217"/>
        <end position="385"/>
    </location>
</feature>
<reference evidence="3" key="1">
    <citation type="submission" date="2017-07" db="EMBL/GenBank/DDBJ databases">
        <title>Taro Niue Genome Assembly and Annotation.</title>
        <authorList>
            <person name="Atibalentja N."/>
            <person name="Keating K."/>
            <person name="Fields C.J."/>
        </authorList>
    </citation>
    <scope>NUCLEOTIDE SEQUENCE</scope>
    <source>
        <strain evidence="3">Niue_2</strain>
        <tissue evidence="3">Leaf</tissue>
    </source>
</reference>
<keyword evidence="1" id="KW-0106">Calcium</keyword>
<proteinExistence type="predicted"/>
<dbReference type="PROSITE" id="PS00018">
    <property type="entry name" value="EF_HAND_1"/>
    <property type="match status" value="1"/>
</dbReference>
<sequence length="488" mass="54553">MGNAQSPPADPRFSVASRAFTKQELDDLRALFVSLVSQSQSNSRSISRPVFQAYFKINGPLCDRLFDLVTRHRNDGMLTFEDLVIAKAVYEKGTRQEIEEFILQLCDVSGDGILGRSDIEAVLTSIRDTVFSPKNAEHGLSPHQDIFNIFINAATFSKKSEESGEDIMSSLDFKEWCNILPSVRKFLGSLLAPPESGRPGHQIPRLQHPDTLSPEILVMRKEYAWHIGGALSQQELEQWKLLYSSAVNGQSFNTFLGNISNVDGPTVLVIKDEEGYVYGGYASQPWERHSDFYGDMKSFLFQLYPKASIFRPTGANANLQWCAVNFSSDSIPNGIGFGGRPNHFGLFLSASFDQGHTFTCITFDSPCLSKTNLIQPDVIECWGIVVEGTQTDKPEMVKGTVLERFKEDRNMLKLVGLANSKVNGVCGVIKESKYTTRHSFQTRIEILVLADLQLGLTRKKDDKAEENGSTPSFDWLVRKACCTFLLHF</sequence>
<evidence type="ECO:0000313" key="3">
    <source>
        <dbReference type="EMBL" id="MQL95545.1"/>
    </source>
</evidence>
<keyword evidence="4" id="KW-1185">Reference proteome</keyword>
<organism evidence="3 4">
    <name type="scientific">Colocasia esculenta</name>
    <name type="common">Wild taro</name>
    <name type="synonym">Arum esculentum</name>
    <dbReference type="NCBI Taxonomy" id="4460"/>
    <lineage>
        <taxon>Eukaryota</taxon>
        <taxon>Viridiplantae</taxon>
        <taxon>Streptophyta</taxon>
        <taxon>Embryophyta</taxon>
        <taxon>Tracheophyta</taxon>
        <taxon>Spermatophyta</taxon>
        <taxon>Magnoliopsida</taxon>
        <taxon>Liliopsida</taxon>
        <taxon>Araceae</taxon>
        <taxon>Aroideae</taxon>
        <taxon>Colocasieae</taxon>
        <taxon>Colocasia</taxon>
    </lineage>
</organism>
<dbReference type="OrthoDB" id="26679at2759"/>
<accession>A0A843VHY0</accession>
<evidence type="ECO:0000256" key="1">
    <source>
        <dbReference type="ARBA" id="ARBA00022837"/>
    </source>
</evidence>